<gene>
    <name evidence="1" type="ORF">ACFQHR_12150</name>
</gene>
<dbReference type="RefSeq" id="WP_153042083.1">
    <property type="nucleotide sequence ID" value="NZ_JBHSYQ010000005.1"/>
</dbReference>
<keyword evidence="2" id="KW-1185">Reference proteome</keyword>
<organism evidence="1 2">
    <name type="scientific">Rufibacter roseus</name>
    <dbReference type="NCBI Taxonomy" id="1567108"/>
    <lineage>
        <taxon>Bacteria</taxon>
        <taxon>Pseudomonadati</taxon>
        <taxon>Bacteroidota</taxon>
        <taxon>Cytophagia</taxon>
        <taxon>Cytophagales</taxon>
        <taxon>Hymenobacteraceae</taxon>
        <taxon>Rufibacter</taxon>
    </lineage>
</organism>
<dbReference type="Proteomes" id="UP001596405">
    <property type="component" value="Unassembled WGS sequence"/>
</dbReference>
<sequence>MEFEKELPLGNYRVRIYSINLGSVDVDEGDDYYRIEVWRGQPLGKKLLKEYKNHYPTHIGTFVSQFYCPENHLACSTT</sequence>
<protein>
    <submittedName>
        <fullName evidence="1">Uncharacterized protein</fullName>
    </submittedName>
</protein>
<reference evidence="2" key="1">
    <citation type="journal article" date="2019" name="Int. J. Syst. Evol. Microbiol.">
        <title>The Global Catalogue of Microorganisms (GCM) 10K type strain sequencing project: providing services to taxonomists for standard genome sequencing and annotation.</title>
        <authorList>
            <consortium name="The Broad Institute Genomics Platform"/>
            <consortium name="The Broad Institute Genome Sequencing Center for Infectious Disease"/>
            <person name="Wu L."/>
            <person name="Ma J."/>
        </authorList>
    </citation>
    <scope>NUCLEOTIDE SEQUENCE [LARGE SCALE GENOMIC DNA]</scope>
    <source>
        <strain evidence="2">CGMCC 4.7393</strain>
    </source>
</reference>
<dbReference type="EMBL" id="JBHSYQ010000005">
    <property type="protein sequence ID" value="MFC6998381.1"/>
    <property type="molecule type" value="Genomic_DNA"/>
</dbReference>
<evidence type="ECO:0000313" key="1">
    <source>
        <dbReference type="EMBL" id="MFC6998381.1"/>
    </source>
</evidence>
<evidence type="ECO:0000313" key="2">
    <source>
        <dbReference type="Proteomes" id="UP001596405"/>
    </source>
</evidence>
<name>A0ABW2DQ98_9BACT</name>
<comment type="caution">
    <text evidence="1">The sequence shown here is derived from an EMBL/GenBank/DDBJ whole genome shotgun (WGS) entry which is preliminary data.</text>
</comment>
<proteinExistence type="predicted"/>
<accession>A0ABW2DQ98</accession>